<dbReference type="AlphaFoldDB" id="A0A0F9PYS1"/>
<protein>
    <submittedName>
        <fullName evidence="2">Uncharacterized protein</fullName>
    </submittedName>
</protein>
<evidence type="ECO:0000313" key="2">
    <source>
        <dbReference type="EMBL" id="KKN35359.1"/>
    </source>
</evidence>
<sequence length="88" mass="9596">MSGYMRRVGPGLGQDNGDEDVTVQALQFPAWVPKLTEPTQQVAGGTYISVHDYNLLIARANTRTMTNTAVGVGVGLFIGWALVRAYRR</sequence>
<dbReference type="EMBL" id="LAZR01002043">
    <property type="protein sequence ID" value="KKN35359.1"/>
    <property type="molecule type" value="Genomic_DNA"/>
</dbReference>
<evidence type="ECO:0000256" key="1">
    <source>
        <dbReference type="SAM" id="Phobius"/>
    </source>
</evidence>
<accession>A0A0F9PYS1</accession>
<proteinExistence type="predicted"/>
<name>A0A0F9PYS1_9ZZZZ</name>
<keyword evidence="1" id="KW-1133">Transmembrane helix</keyword>
<comment type="caution">
    <text evidence="2">The sequence shown here is derived from an EMBL/GenBank/DDBJ whole genome shotgun (WGS) entry which is preliminary data.</text>
</comment>
<gene>
    <name evidence="2" type="ORF">LCGC14_0784430</name>
</gene>
<organism evidence="2">
    <name type="scientific">marine sediment metagenome</name>
    <dbReference type="NCBI Taxonomy" id="412755"/>
    <lineage>
        <taxon>unclassified sequences</taxon>
        <taxon>metagenomes</taxon>
        <taxon>ecological metagenomes</taxon>
    </lineage>
</organism>
<feature type="transmembrane region" description="Helical" evidence="1">
    <location>
        <begin position="64"/>
        <end position="83"/>
    </location>
</feature>
<keyword evidence="1" id="KW-0472">Membrane</keyword>
<reference evidence="2" key="1">
    <citation type="journal article" date="2015" name="Nature">
        <title>Complex archaea that bridge the gap between prokaryotes and eukaryotes.</title>
        <authorList>
            <person name="Spang A."/>
            <person name="Saw J.H."/>
            <person name="Jorgensen S.L."/>
            <person name="Zaremba-Niedzwiedzka K."/>
            <person name="Martijn J."/>
            <person name="Lind A.E."/>
            <person name="van Eijk R."/>
            <person name="Schleper C."/>
            <person name="Guy L."/>
            <person name="Ettema T.J."/>
        </authorList>
    </citation>
    <scope>NUCLEOTIDE SEQUENCE</scope>
</reference>
<keyword evidence="1" id="KW-0812">Transmembrane</keyword>